<proteinExistence type="predicted"/>
<sequence>MKKTSKFLSFMISLVILSSSLPTFTYAELYNDALDNSQSVESSKDENTDSSEPQENVRQDSQLAKGSYLY</sequence>
<dbReference type="RefSeq" id="WP_018589281.1">
    <property type="nucleotide sequence ID" value="NZ_CP117523.1"/>
</dbReference>
<keyword evidence="2" id="KW-0732">Signal</keyword>
<protein>
    <submittedName>
        <fullName evidence="3">Uncharacterized protein</fullName>
    </submittedName>
</protein>
<feature type="chain" id="PRO_5046921304" evidence="2">
    <location>
        <begin position="28"/>
        <end position="70"/>
    </location>
</feature>
<organism evidence="3 4">
    <name type="scientific">Terrisporobacter glycolicus ATCC 14880 = DSM 1288</name>
    <dbReference type="NCBI Taxonomy" id="1121315"/>
    <lineage>
        <taxon>Bacteria</taxon>
        <taxon>Bacillati</taxon>
        <taxon>Bacillota</taxon>
        <taxon>Clostridia</taxon>
        <taxon>Peptostreptococcales</taxon>
        <taxon>Peptostreptococcaceae</taxon>
        <taxon>Terrisporobacter</taxon>
    </lineage>
</organism>
<dbReference type="Proteomes" id="UP001348492">
    <property type="component" value="Chromosome"/>
</dbReference>
<accession>A0ABZ2ESH2</accession>
<feature type="compositionally biased region" description="Polar residues" evidence="1">
    <location>
        <begin position="50"/>
        <end position="64"/>
    </location>
</feature>
<keyword evidence="4" id="KW-1185">Reference proteome</keyword>
<evidence type="ECO:0000256" key="2">
    <source>
        <dbReference type="SAM" id="SignalP"/>
    </source>
</evidence>
<feature type="region of interest" description="Disordered" evidence="1">
    <location>
        <begin position="37"/>
        <end position="70"/>
    </location>
</feature>
<evidence type="ECO:0000256" key="1">
    <source>
        <dbReference type="SAM" id="MobiDB-lite"/>
    </source>
</evidence>
<gene>
    <name evidence="3" type="ORF">TEGL_12240</name>
</gene>
<reference evidence="3 4" key="1">
    <citation type="journal article" date="2023" name="PLoS ONE">
        <title>Genome-based metabolic and phylogenomic analysis of three Terrisporobacter species.</title>
        <authorList>
            <person name="Boer T."/>
            <person name="Bengelsdorf F.R."/>
            <person name="Bomeke M."/>
            <person name="Daniel R."/>
            <person name="Poehlein A."/>
        </authorList>
    </citation>
    <scope>NUCLEOTIDE SEQUENCE [LARGE SCALE GENOMIC DNA]</scope>
    <source>
        <strain evidence="3 4">DSM 1288</strain>
    </source>
</reference>
<dbReference type="EMBL" id="CP117523">
    <property type="protein sequence ID" value="WWD82829.1"/>
    <property type="molecule type" value="Genomic_DNA"/>
</dbReference>
<feature type="signal peptide" evidence="2">
    <location>
        <begin position="1"/>
        <end position="27"/>
    </location>
</feature>
<evidence type="ECO:0000313" key="4">
    <source>
        <dbReference type="Proteomes" id="UP001348492"/>
    </source>
</evidence>
<evidence type="ECO:0000313" key="3">
    <source>
        <dbReference type="EMBL" id="WWD82829.1"/>
    </source>
</evidence>
<name>A0ABZ2ESH2_9FIRM</name>